<dbReference type="EMBL" id="JAAAXW010000204">
    <property type="protein sequence ID" value="KAF9540339.1"/>
    <property type="molecule type" value="Genomic_DNA"/>
</dbReference>
<name>A0A9P6F2A5_9FUNG</name>
<evidence type="ECO:0000313" key="3">
    <source>
        <dbReference type="Proteomes" id="UP000723463"/>
    </source>
</evidence>
<dbReference type="AlphaFoldDB" id="A0A9P6F2A5"/>
<evidence type="ECO:0000313" key="2">
    <source>
        <dbReference type="EMBL" id="KAF9540339.1"/>
    </source>
</evidence>
<feature type="compositionally biased region" description="Low complexity" evidence="1">
    <location>
        <begin position="62"/>
        <end position="91"/>
    </location>
</feature>
<organism evidence="2 3">
    <name type="scientific">Mortierella hygrophila</name>
    <dbReference type="NCBI Taxonomy" id="979708"/>
    <lineage>
        <taxon>Eukaryota</taxon>
        <taxon>Fungi</taxon>
        <taxon>Fungi incertae sedis</taxon>
        <taxon>Mucoromycota</taxon>
        <taxon>Mortierellomycotina</taxon>
        <taxon>Mortierellomycetes</taxon>
        <taxon>Mortierellales</taxon>
        <taxon>Mortierellaceae</taxon>
        <taxon>Mortierella</taxon>
    </lineage>
</organism>
<comment type="caution">
    <text evidence="2">The sequence shown here is derived from an EMBL/GenBank/DDBJ whole genome shotgun (WGS) entry which is preliminary data.</text>
</comment>
<feature type="region of interest" description="Disordered" evidence="1">
    <location>
        <begin position="1"/>
        <end position="142"/>
    </location>
</feature>
<evidence type="ECO:0000256" key="1">
    <source>
        <dbReference type="SAM" id="MobiDB-lite"/>
    </source>
</evidence>
<sequence>MASTFPVNKRADNRLSINDPNSEYSQYLTHQQPNTNPLQSLESMTSSSTQRAGRPRSQAAFSSHGPSSSESSQHSSQSSSSSSSITSSRSSTNEASPALVRYTLTDNPVRAQPPRQPPHRSKLSKQYSPSDSEDSDDEPLALQSSHQHTYMYGPAVELNSAAESLRAISRLDMDQTAERSLTPVQESVDTTRVKTLSVKLTLAKRISRLFGGGSKNSRKSSHILTNEATASTSDVEGSPYQNKLPSIEIINDVLKQESHPPNMSIHQQQSHPNPEYAYTSGGHGLKTWTSTNYPIVRMAKTRDSHRQGLLSFPPPPHHPTLETILITPTAALRAQQHPWMNTSGSEGAL</sequence>
<dbReference type="Proteomes" id="UP000723463">
    <property type="component" value="Unassembled WGS sequence"/>
</dbReference>
<proteinExistence type="predicted"/>
<gene>
    <name evidence="2" type="ORF">EC957_004379</name>
</gene>
<feature type="compositionally biased region" description="Polar residues" evidence="1">
    <location>
        <begin position="222"/>
        <end position="241"/>
    </location>
</feature>
<accession>A0A9P6F2A5</accession>
<protein>
    <submittedName>
        <fullName evidence="2">Uncharacterized protein</fullName>
    </submittedName>
</protein>
<feature type="compositionally biased region" description="Polar residues" evidence="1">
    <location>
        <begin position="15"/>
        <end position="51"/>
    </location>
</feature>
<reference evidence="2" key="1">
    <citation type="journal article" date="2020" name="Fungal Divers.">
        <title>Resolving the Mortierellaceae phylogeny through synthesis of multi-gene phylogenetics and phylogenomics.</title>
        <authorList>
            <person name="Vandepol N."/>
            <person name="Liber J."/>
            <person name="Desiro A."/>
            <person name="Na H."/>
            <person name="Kennedy M."/>
            <person name="Barry K."/>
            <person name="Grigoriev I.V."/>
            <person name="Miller A.N."/>
            <person name="O'Donnell K."/>
            <person name="Stajich J.E."/>
            <person name="Bonito G."/>
        </authorList>
    </citation>
    <scope>NUCLEOTIDE SEQUENCE</scope>
    <source>
        <strain evidence="2">NRRL 2591</strain>
    </source>
</reference>
<keyword evidence="3" id="KW-1185">Reference proteome</keyword>
<feature type="region of interest" description="Disordered" evidence="1">
    <location>
        <begin position="211"/>
        <end position="241"/>
    </location>
</feature>